<reference evidence="1 2" key="2">
    <citation type="journal article" date="2023" name="Mol. Biol. Evol.">
        <title>Genomics of Secondarily Temperate Adaptation in the Only Non-Antarctic Icefish.</title>
        <authorList>
            <person name="Rivera-Colon A.G."/>
            <person name="Rayamajhi N."/>
            <person name="Minhas B.F."/>
            <person name="Madrigal G."/>
            <person name="Bilyk K.T."/>
            <person name="Yoon V."/>
            <person name="Hune M."/>
            <person name="Gregory S."/>
            <person name="Cheng C.H.C."/>
            <person name="Catchen J.M."/>
        </authorList>
    </citation>
    <scope>NUCLEOTIDE SEQUENCE [LARGE SCALE GENOMIC DNA]</scope>
    <source>
        <strain evidence="1">JMC-PN-2008</strain>
    </source>
</reference>
<gene>
    <name evidence="1" type="ORF">PBY51_014780</name>
</gene>
<evidence type="ECO:0000313" key="2">
    <source>
        <dbReference type="Proteomes" id="UP001346869"/>
    </source>
</evidence>
<dbReference type="EMBL" id="JAUZQC010000019">
    <property type="protein sequence ID" value="KAK5853643.1"/>
    <property type="molecule type" value="Genomic_DNA"/>
</dbReference>
<reference evidence="1 2" key="1">
    <citation type="journal article" date="2023" name="Genes (Basel)">
        <title>Chromosome-Level Genome Assembly and Circadian Gene Repertoire of the Patagonia Blennie Eleginops maclovinus-The Closest Ancestral Proxy of Antarctic Cryonotothenioids.</title>
        <authorList>
            <person name="Cheng C.C."/>
            <person name="Rivera-Colon A.G."/>
            <person name="Minhas B.F."/>
            <person name="Wilson L."/>
            <person name="Rayamajhi N."/>
            <person name="Vargas-Chacoff L."/>
            <person name="Catchen J.M."/>
        </authorList>
    </citation>
    <scope>NUCLEOTIDE SEQUENCE [LARGE SCALE GENOMIC DNA]</scope>
    <source>
        <strain evidence="1">JMC-PN-2008</strain>
    </source>
</reference>
<organism evidence="1 2">
    <name type="scientific">Eleginops maclovinus</name>
    <name type="common">Patagonian blennie</name>
    <name type="synonym">Eleginus maclovinus</name>
    <dbReference type="NCBI Taxonomy" id="56733"/>
    <lineage>
        <taxon>Eukaryota</taxon>
        <taxon>Metazoa</taxon>
        <taxon>Chordata</taxon>
        <taxon>Craniata</taxon>
        <taxon>Vertebrata</taxon>
        <taxon>Euteleostomi</taxon>
        <taxon>Actinopterygii</taxon>
        <taxon>Neopterygii</taxon>
        <taxon>Teleostei</taxon>
        <taxon>Neoteleostei</taxon>
        <taxon>Acanthomorphata</taxon>
        <taxon>Eupercaria</taxon>
        <taxon>Perciformes</taxon>
        <taxon>Notothenioidei</taxon>
        <taxon>Eleginopidae</taxon>
        <taxon>Eleginops</taxon>
    </lineage>
</organism>
<evidence type="ECO:0000313" key="1">
    <source>
        <dbReference type="EMBL" id="KAK5853643.1"/>
    </source>
</evidence>
<sequence length="89" mass="9931">MRWILLPPCRMRSSEREARSEAAALQVPATAETDRAYAADRVKGRALLINPVSVTSLLWLRTKVPLHHPLQCFAIALVLLSTGLIDRLN</sequence>
<accession>A0AAN8AFU7</accession>
<proteinExistence type="predicted"/>
<dbReference type="AlphaFoldDB" id="A0AAN8AFU7"/>
<protein>
    <submittedName>
        <fullName evidence="1">Uncharacterized protein</fullName>
    </submittedName>
</protein>
<comment type="caution">
    <text evidence="1">The sequence shown here is derived from an EMBL/GenBank/DDBJ whole genome shotgun (WGS) entry which is preliminary data.</text>
</comment>
<keyword evidence="2" id="KW-1185">Reference proteome</keyword>
<dbReference type="Proteomes" id="UP001346869">
    <property type="component" value="Unassembled WGS sequence"/>
</dbReference>
<name>A0AAN8AFU7_ELEMC</name>